<reference evidence="5" key="1">
    <citation type="submission" date="2016-10" db="EMBL/GenBank/DDBJ databases">
        <authorList>
            <person name="Varghese N."/>
            <person name="Submissions S."/>
        </authorList>
    </citation>
    <scope>NUCLEOTIDE SEQUENCE [LARGE SCALE GENOMIC DNA]</scope>
    <source>
        <strain evidence="5">DSM 27839</strain>
    </source>
</reference>
<evidence type="ECO:0000313" key="4">
    <source>
        <dbReference type="EMBL" id="SDX72412.1"/>
    </source>
</evidence>
<feature type="transmembrane region" description="Helical" evidence="2">
    <location>
        <begin position="185"/>
        <end position="204"/>
    </location>
</feature>
<keyword evidence="2" id="KW-0812">Transmembrane</keyword>
<dbReference type="STRING" id="985054.SAMN05444358_11010"/>
<keyword evidence="2" id="KW-0472">Membrane</keyword>
<dbReference type="OrthoDB" id="7708354at2"/>
<dbReference type="Proteomes" id="UP000183400">
    <property type="component" value="Unassembled WGS sequence"/>
</dbReference>
<dbReference type="RefSeq" id="WP_074738562.1">
    <property type="nucleotide sequence ID" value="NZ_FNNP01000010.1"/>
</dbReference>
<evidence type="ECO:0000256" key="2">
    <source>
        <dbReference type="SAM" id="Phobius"/>
    </source>
</evidence>
<evidence type="ECO:0000256" key="1">
    <source>
        <dbReference type="SAM" id="MobiDB-lite"/>
    </source>
</evidence>
<dbReference type="AlphaFoldDB" id="A0A1H3E124"/>
<protein>
    <submittedName>
        <fullName evidence="4">VPLPA-CTERM protein sorting domain-containing protein</fullName>
    </submittedName>
</protein>
<organism evidence="4 5">
    <name type="scientific">Ruegeria halocynthiae</name>
    <dbReference type="NCBI Taxonomy" id="985054"/>
    <lineage>
        <taxon>Bacteria</taxon>
        <taxon>Pseudomonadati</taxon>
        <taxon>Pseudomonadota</taxon>
        <taxon>Alphaproteobacteria</taxon>
        <taxon>Rhodobacterales</taxon>
        <taxon>Roseobacteraceae</taxon>
        <taxon>Ruegeria</taxon>
    </lineage>
</organism>
<feature type="compositionally biased region" description="Basic and acidic residues" evidence="1">
    <location>
        <begin position="69"/>
        <end position="85"/>
    </location>
</feature>
<name>A0A1H3E124_9RHOB</name>
<evidence type="ECO:0000256" key="3">
    <source>
        <dbReference type="SAM" id="SignalP"/>
    </source>
</evidence>
<keyword evidence="2" id="KW-1133">Transmembrane helix</keyword>
<dbReference type="NCBIfam" id="TIGR03370">
    <property type="entry name" value="VPLPA-CTERM"/>
    <property type="match status" value="1"/>
</dbReference>
<evidence type="ECO:0000313" key="5">
    <source>
        <dbReference type="Proteomes" id="UP000183400"/>
    </source>
</evidence>
<feature type="signal peptide" evidence="3">
    <location>
        <begin position="1"/>
        <end position="21"/>
    </location>
</feature>
<feature type="chain" id="PRO_5010227260" evidence="3">
    <location>
        <begin position="22"/>
        <end position="212"/>
    </location>
</feature>
<keyword evidence="3" id="KW-0732">Signal</keyword>
<proteinExistence type="predicted"/>
<keyword evidence="5" id="KW-1185">Reference proteome</keyword>
<dbReference type="EMBL" id="FNNP01000010">
    <property type="protein sequence ID" value="SDX72412.1"/>
    <property type="molecule type" value="Genomic_DNA"/>
</dbReference>
<sequence>MLSRILAVASTVVLIATGAQAVTFNLTGAGGGDLSGTGSRTATFDEDGVSGRVRANSTYRGGRDSVITSDRHGIGVDNGRSHDSPDIDGANGSDWLTFTFDTAVRLVSISFGHFDAYDLGFDWRRGLYLVDDDDAWVNVRGDGAGFTGTDRSTYYFGDVIARGFSIRAFQRNDDFVVSSFTVAPIPLPASALLLIGGLAGFGVMRRRKQRMA</sequence>
<gene>
    <name evidence="4" type="ORF">SAMN05444358_11010</name>
</gene>
<feature type="region of interest" description="Disordered" evidence="1">
    <location>
        <begin position="60"/>
        <end position="86"/>
    </location>
</feature>
<dbReference type="InterPro" id="IPR022472">
    <property type="entry name" value="VPLPA-CTERM"/>
</dbReference>
<accession>A0A1H3E124</accession>